<sequence>MLKCYKSNWEDQQLTNFEGKLYYLMARKCDPWNWPQPKAGWRSGSVLGSQPRGRWIETTLRYLFY</sequence>
<dbReference type="Proteomes" id="UP000039865">
    <property type="component" value="Unassembled WGS sequence"/>
</dbReference>
<proteinExistence type="predicted"/>
<protein>
    <submittedName>
        <fullName evidence="1">Uncharacterized protein</fullName>
    </submittedName>
</protein>
<name>A0A078AIP0_STYLE</name>
<reference evidence="1 2" key="1">
    <citation type="submission" date="2014-06" db="EMBL/GenBank/DDBJ databases">
        <authorList>
            <person name="Swart Estienne"/>
        </authorList>
    </citation>
    <scope>NUCLEOTIDE SEQUENCE [LARGE SCALE GENOMIC DNA]</scope>
    <source>
        <strain evidence="1 2">130c</strain>
    </source>
</reference>
<dbReference type="AlphaFoldDB" id="A0A078AIP0"/>
<keyword evidence="2" id="KW-1185">Reference proteome</keyword>
<dbReference type="EMBL" id="CCKQ01009211">
    <property type="protein sequence ID" value="CDW80678.1"/>
    <property type="molecule type" value="Genomic_DNA"/>
</dbReference>
<organism evidence="1 2">
    <name type="scientific">Stylonychia lemnae</name>
    <name type="common">Ciliate</name>
    <dbReference type="NCBI Taxonomy" id="5949"/>
    <lineage>
        <taxon>Eukaryota</taxon>
        <taxon>Sar</taxon>
        <taxon>Alveolata</taxon>
        <taxon>Ciliophora</taxon>
        <taxon>Intramacronucleata</taxon>
        <taxon>Spirotrichea</taxon>
        <taxon>Stichotrichia</taxon>
        <taxon>Sporadotrichida</taxon>
        <taxon>Oxytrichidae</taxon>
        <taxon>Stylonychinae</taxon>
        <taxon>Stylonychia</taxon>
    </lineage>
</organism>
<evidence type="ECO:0000313" key="2">
    <source>
        <dbReference type="Proteomes" id="UP000039865"/>
    </source>
</evidence>
<dbReference type="InParanoid" id="A0A078AIP0"/>
<evidence type="ECO:0000313" key="1">
    <source>
        <dbReference type="EMBL" id="CDW80678.1"/>
    </source>
</evidence>
<accession>A0A078AIP0</accession>
<gene>
    <name evidence="1" type="primary">Contig603.g24</name>
    <name evidence="1" type="ORF">STYLEM_9681</name>
</gene>